<name>A0A1F8AUQ8_9BACT</name>
<dbReference type="EMBL" id="MGGW01000004">
    <property type="protein sequence ID" value="OGM55370.1"/>
    <property type="molecule type" value="Genomic_DNA"/>
</dbReference>
<dbReference type="AlphaFoldDB" id="A0A1F8AUQ8"/>
<organism evidence="1 2">
    <name type="scientific">Candidatus Woesebacteria bacterium RIFCSPHIGHO2_12_FULL_41_24</name>
    <dbReference type="NCBI Taxonomy" id="1802510"/>
    <lineage>
        <taxon>Bacteria</taxon>
        <taxon>Candidatus Woeseibacteriota</taxon>
    </lineage>
</organism>
<evidence type="ECO:0000313" key="1">
    <source>
        <dbReference type="EMBL" id="OGM55370.1"/>
    </source>
</evidence>
<comment type="caution">
    <text evidence="1">The sequence shown here is derived from an EMBL/GenBank/DDBJ whole genome shotgun (WGS) entry which is preliminary data.</text>
</comment>
<reference evidence="1 2" key="1">
    <citation type="journal article" date="2016" name="Nat. Commun.">
        <title>Thousands of microbial genomes shed light on interconnected biogeochemical processes in an aquifer system.</title>
        <authorList>
            <person name="Anantharaman K."/>
            <person name="Brown C.T."/>
            <person name="Hug L.A."/>
            <person name="Sharon I."/>
            <person name="Castelle C.J."/>
            <person name="Probst A.J."/>
            <person name="Thomas B.C."/>
            <person name="Singh A."/>
            <person name="Wilkins M.J."/>
            <person name="Karaoz U."/>
            <person name="Brodie E.L."/>
            <person name="Williams K.H."/>
            <person name="Hubbard S.S."/>
            <person name="Banfield J.F."/>
        </authorList>
    </citation>
    <scope>NUCLEOTIDE SEQUENCE [LARGE SCALE GENOMIC DNA]</scope>
</reference>
<protein>
    <submittedName>
        <fullName evidence="1">Uncharacterized protein</fullName>
    </submittedName>
</protein>
<proteinExistence type="predicted"/>
<evidence type="ECO:0000313" key="2">
    <source>
        <dbReference type="Proteomes" id="UP000178603"/>
    </source>
</evidence>
<gene>
    <name evidence="1" type="ORF">A3E44_03750</name>
</gene>
<sequence length="99" mass="11129">MPEETSLESAANTIETIKTRSVSENEYFHEALDPSTFVKIKQGDWQELNAGTQIVNEGAGPCLIIYVINKRDGTVISGHFPDMNKERQDMFLQDKIANL</sequence>
<dbReference type="Proteomes" id="UP000178603">
    <property type="component" value="Unassembled WGS sequence"/>
</dbReference>
<accession>A0A1F8AUQ8</accession>